<gene>
    <name evidence="1" type="ORF">WI38_33910</name>
</gene>
<dbReference type="AlphaFoldDB" id="A0A117XKB7"/>
<evidence type="ECO:0000313" key="2">
    <source>
        <dbReference type="Proteomes" id="UP000065521"/>
    </source>
</evidence>
<reference evidence="1 2" key="1">
    <citation type="submission" date="2015-11" db="EMBL/GenBank/DDBJ databases">
        <title>Expanding the genomic diversity of Burkholderia species for the development of highly accurate diagnostics.</title>
        <authorList>
            <person name="Sahl J."/>
            <person name="Keim P."/>
            <person name="Wagner D."/>
        </authorList>
    </citation>
    <scope>NUCLEOTIDE SEQUENCE [LARGE SCALE GENOMIC DNA]</scope>
    <source>
        <strain evidence="1 2">RF32-BP4</strain>
    </source>
</reference>
<evidence type="ECO:0000313" key="1">
    <source>
        <dbReference type="EMBL" id="KUZ80278.1"/>
    </source>
</evidence>
<organism evidence="1 2">
    <name type="scientific">Burkholderia ubonensis</name>
    <dbReference type="NCBI Taxonomy" id="101571"/>
    <lineage>
        <taxon>Bacteria</taxon>
        <taxon>Pseudomonadati</taxon>
        <taxon>Pseudomonadota</taxon>
        <taxon>Betaproteobacteria</taxon>
        <taxon>Burkholderiales</taxon>
        <taxon>Burkholderiaceae</taxon>
        <taxon>Burkholderia</taxon>
        <taxon>Burkholderia cepacia complex</taxon>
    </lineage>
</organism>
<name>A0A117XKB7_9BURK</name>
<accession>A0A117XKB7</accession>
<dbReference type="EMBL" id="LOTN01000080">
    <property type="protein sequence ID" value="KUZ80278.1"/>
    <property type="molecule type" value="Genomic_DNA"/>
</dbReference>
<dbReference type="Proteomes" id="UP000065521">
    <property type="component" value="Unassembled WGS sequence"/>
</dbReference>
<sequence length="120" mass="13102">MSVVFVTFCLLLLALWHINVLNGWLVVAFVVLIGAMLLCIGFFMYVMAGTSVFRTRSHDAGCGVCSPDQYADTDTAPLPVGFDGVQAVYCRFKSRQTGVFRVRCYNTNCPCAGCLDCGKP</sequence>
<comment type="caution">
    <text evidence="1">The sequence shown here is derived from an EMBL/GenBank/DDBJ whole genome shotgun (WGS) entry which is preliminary data.</text>
</comment>
<proteinExistence type="predicted"/>
<protein>
    <submittedName>
        <fullName evidence="1">Uncharacterized protein</fullName>
    </submittedName>
</protein>